<dbReference type="Pfam" id="PF00083">
    <property type="entry name" value="Sugar_tr"/>
    <property type="match status" value="1"/>
</dbReference>
<dbReference type="GO" id="GO:0022857">
    <property type="term" value="F:transmembrane transporter activity"/>
    <property type="evidence" value="ECO:0007669"/>
    <property type="project" value="InterPro"/>
</dbReference>
<gene>
    <name evidence="13" type="primary">iolT_1</name>
    <name evidence="13" type="ORF">CIB50_0000190</name>
</gene>
<evidence type="ECO:0000256" key="2">
    <source>
        <dbReference type="ARBA" id="ARBA00010992"/>
    </source>
</evidence>
<dbReference type="EMBL" id="CP059343">
    <property type="protein sequence ID" value="QMS55506.1"/>
    <property type="molecule type" value="Genomic_DNA"/>
</dbReference>
<proteinExistence type="inferred from homology"/>
<dbReference type="InterPro" id="IPR005828">
    <property type="entry name" value="MFS_sugar_transport-like"/>
</dbReference>
<dbReference type="InterPro" id="IPR020846">
    <property type="entry name" value="MFS_dom"/>
</dbReference>
<feature type="transmembrane region" description="Helical" evidence="11">
    <location>
        <begin position="408"/>
        <end position="428"/>
    </location>
</feature>
<keyword evidence="14" id="KW-1185">Reference proteome</keyword>
<feature type="transmembrane region" description="Helical" evidence="11">
    <location>
        <begin position="30"/>
        <end position="51"/>
    </location>
</feature>
<evidence type="ECO:0000256" key="3">
    <source>
        <dbReference type="ARBA" id="ARBA00022448"/>
    </source>
</evidence>
<feature type="transmembrane region" description="Helical" evidence="11">
    <location>
        <begin position="163"/>
        <end position="183"/>
    </location>
</feature>
<evidence type="ECO:0000256" key="1">
    <source>
        <dbReference type="ARBA" id="ARBA00004651"/>
    </source>
</evidence>
<dbReference type="KEGG" id="kvr:CIB50_0000190"/>
<feature type="transmembrane region" description="Helical" evidence="11">
    <location>
        <begin position="100"/>
        <end position="122"/>
    </location>
</feature>
<sequence length="485" mass="51700">MSNAPATPAAERSGAAELPPLTSGPHSRRLGMVALVATFGGLLFGYDTGVINGALLPMSEELGLDEKSEGTVTSTLLIGAAFGAVSIGRLSDGWGRRKTILLLAVLFLVGTLACVFAPGLAVLLVGRFLLGLAVGGASTVVPVFLAELAPYEIRGSLSGRNELMIVIGQLAAFIVNAILGNTLGHLDGVWRIMLAVCAVPAVFLFLGMLRVPESPRWLISKGRYDEALKVLKTVRSEERAEAEMDEVERVSRLEATEHKTGISSVLTNKWLVRILLVGIALAVFQQLTGINSVMYYGQIILRDAGFGADAALIANIAPGVIAVVGGFIALWMMEKINRRTTVITGYSLVTIFHVLIGLSAMYFPEGNSARPFVILVLIVCFVGSMQTFLNVATWVLLSEIFPLHMRAVGVGVSVFCMWTANALLSWAFPSLIAGIGINGSFFSFAAVNAVAALVMWKFLPETRGRSLEAVEKDVTTGAIFTVNNK</sequence>
<dbReference type="PROSITE" id="PS50850">
    <property type="entry name" value="MFS"/>
    <property type="match status" value="1"/>
</dbReference>
<reference evidence="13 14" key="2">
    <citation type="submission" date="2020-07" db="EMBL/GenBank/DDBJ databases">
        <title>Genome of starter culture bacteria Kocuria salsicia reveals its technological properties and safety for usage in meat industry.</title>
        <authorList>
            <person name="Michael M."/>
            <person name="Konstantin K."/>
            <person name="Evgenii K."/>
            <person name="Galina S."/>
            <person name="Oksana K."/>
            <person name="Andrei L."/>
        </authorList>
    </citation>
    <scope>NUCLEOTIDE SEQUENCE [LARGE SCALE GENOMIC DNA]</scope>
    <source>
        <strain evidence="13 14">80</strain>
    </source>
</reference>
<evidence type="ECO:0000313" key="14">
    <source>
        <dbReference type="Proteomes" id="UP000216825"/>
    </source>
</evidence>
<dbReference type="InterPro" id="IPR005829">
    <property type="entry name" value="Sugar_transporter_CS"/>
</dbReference>
<keyword evidence="7 11" id="KW-1133">Transmembrane helix</keyword>
<feature type="transmembrane region" description="Helical" evidence="11">
    <location>
        <begin position="128"/>
        <end position="151"/>
    </location>
</feature>
<feature type="transmembrane region" description="Helical" evidence="11">
    <location>
        <begin position="310"/>
        <end position="331"/>
    </location>
</feature>
<name>A0A7D7KXP9_KOCVA</name>
<dbReference type="FunFam" id="1.20.1250.20:FF:000218">
    <property type="entry name" value="facilitated trehalose transporter Tret1"/>
    <property type="match status" value="1"/>
</dbReference>
<evidence type="ECO:0000256" key="7">
    <source>
        <dbReference type="ARBA" id="ARBA00022989"/>
    </source>
</evidence>
<organism evidence="13 14">
    <name type="scientific">Kocuria varians</name>
    <name type="common">Micrococcus varians</name>
    <dbReference type="NCBI Taxonomy" id="1272"/>
    <lineage>
        <taxon>Bacteria</taxon>
        <taxon>Bacillati</taxon>
        <taxon>Actinomycetota</taxon>
        <taxon>Actinomycetes</taxon>
        <taxon>Micrococcales</taxon>
        <taxon>Micrococcaceae</taxon>
        <taxon>Kocuria</taxon>
    </lineage>
</organism>
<evidence type="ECO:0000256" key="5">
    <source>
        <dbReference type="ARBA" id="ARBA00022597"/>
    </source>
</evidence>
<dbReference type="CDD" id="cd17359">
    <property type="entry name" value="MFS_XylE_like"/>
    <property type="match status" value="1"/>
</dbReference>
<dbReference type="AlphaFoldDB" id="A0A7D7KXP9"/>
<dbReference type="GO" id="GO:0005886">
    <property type="term" value="C:plasma membrane"/>
    <property type="evidence" value="ECO:0007669"/>
    <property type="project" value="UniProtKB-SubCell"/>
</dbReference>
<dbReference type="Proteomes" id="UP000216825">
    <property type="component" value="Chromosome"/>
</dbReference>
<dbReference type="PANTHER" id="PTHR48020:SF12">
    <property type="entry name" value="PROTON MYO-INOSITOL COTRANSPORTER"/>
    <property type="match status" value="1"/>
</dbReference>
<comment type="similarity">
    <text evidence="2 9">Belongs to the major facilitator superfamily. Sugar transporter (TC 2.A.1.1) family.</text>
</comment>
<evidence type="ECO:0000256" key="6">
    <source>
        <dbReference type="ARBA" id="ARBA00022692"/>
    </source>
</evidence>
<feature type="transmembrane region" description="Helical" evidence="11">
    <location>
        <begin position="369"/>
        <end position="396"/>
    </location>
</feature>
<feature type="domain" description="Major facilitator superfamily (MFS) profile" evidence="12">
    <location>
        <begin position="33"/>
        <end position="463"/>
    </location>
</feature>
<feature type="transmembrane region" description="Helical" evidence="11">
    <location>
        <begin position="343"/>
        <end position="363"/>
    </location>
</feature>
<accession>A0A7D7KXP9</accession>
<dbReference type="Gene3D" id="1.20.1250.20">
    <property type="entry name" value="MFS general substrate transporter like domains"/>
    <property type="match status" value="1"/>
</dbReference>
<dbReference type="PROSITE" id="PS00217">
    <property type="entry name" value="SUGAR_TRANSPORT_2"/>
    <property type="match status" value="1"/>
</dbReference>
<dbReference type="InterPro" id="IPR036259">
    <property type="entry name" value="MFS_trans_sf"/>
</dbReference>
<dbReference type="NCBIfam" id="TIGR00879">
    <property type="entry name" value="SP"/>
    <property type="match status" value="1"/>
</dbReference>
<evidence type="ECO:0000256" key="10">
    <source>
        <dbReference type="SAM" id="MobiDB-lite"/>
    </source>
</evidence>
<keyword evidence="3 9" id="KW-0813">Transport</keyword>
<feature type="transmembrane region" description="Helical" evidence="11">
    <location>
        <begin position="270"/>
        <end position="290"/>
    </location>
</feature>
<keyword evidence="4" id="KW-1003">Cell membrane</keyword>
<keyword evidence="6 11" id="KW-0812">Transmembrane</keyword>
<evidence type="ECO:0000259" key="12">
    <source>
        <dbReference type="PROSITE" id="PS50850"/>
    </source>
</evidence>
<feature type="transmembrane region" description="Helical" evidence="11">
    <location>
        <begin position="440"/>
        <end position="459"/>
    </location>
</feature>
<evidence type="ECO:0000256" key="11">
    <source>
        <dbReference type="SAM" id="Phobius"/>
    </source>
</evidence>
<dbReference type="PANTHER" id="PTHR48020">
    <property type="entry name" value="PROTON MYO-INOSITOL COTRANSPORTER"/>
    <property type="match status" value="1"/>
</dbReference>
<dbReference type="RefSeq" id="WP_094395042.1">
    <property type="nucleotide sequence ID" value="NZ_CP059343.1"/>
</dbReference>
<feature type="region of interest" description="Disordered" evidence="10">
    <location>
        <begin position="1"/>
        <end position="23"/>
    </location>
</feature>
<dbReference type="PROSITE" id="PS00216">
    <property type="entry name" value="SUGAR_TRANSPORT_1"/>
    <property type="match status" value="1"/>
</dbReference>
<comment type="subcellular location">
    <subcellularLocation>
        <location evidence="1">Cell membrane</location>
        <topology evidence="1">Multi-pass membrane protein</topology>
    </subcellularLocation>
</comment>
<dbReference type="PRINTS" id="PR00171">
    <property type="entry name" value="SUGRTRNSPORT"/>
</dbReference>
<evidence type="ECO:0000256" key="9">
    <source>
        <dbReference type="RuleBase" id="RU003346"/>
    </source>
</evidence>
<reference evidence="14" key="1">
    <citation type="submission" date="2017-08" db="EMBL/GenBank/DDBJ databases">
        <title>Draft Genome Sequence of Kocuria varians 80.</title>
        <authorList>
            <person name="Minaev M."/>
            <person name="Kurbakov K.A."/>
            <person name="Solodovnikova G.I."/>
            <person name="Kuznetsova O.A."/>
            <person name="Lisitsyn A.B."/>
        </authorList>
    </citation>
    <scope>NUCLEOTIDE SEQUENCE [LARGE SCALE GENOMIC DNA]</scope>
    <source>
        <strain evidence="14">80</strain>
    </source>
</reference>
<protein>
    <submittedName>
        <fullName evidence="13">Major myo-inositol transporter IolT</fullName>
    </submittedName>
</protein>
<feature type="transmembrane region" description="Helical" evidence="11">
    <location>
        <begin position="189"/>
        <end position="211"/>
    </location>
</feature>
<dbReference type="InterPro" id="IPR003663">
    <property type="entry name" value="Sugar/inositol_transpt"/>
</dbReference>
<evidence type="ECO:0000256" key="4">
    <source>
        <dbReference type="ARBA" id="ARBA00022475"/>
    </source>
</evidence>
<dbReference type="InterPro" id="IPR047984">
    <property type="entry name" value="XylE-like"/>
</dbReference>
<evidence type="ECO:0000313" key="13">
    <source>
        <dbReference type="EMBL" id="QMS55506.1"/>
    </source>
</evidence>
<keyword evidence="5" id="KW-0762">Sugar transport</keyword>
<feature type="transmembrane region" description="Helical" evidence="11">
    <location>
        <begin position="71"/>
        <end position="88"/>
    </location>
</feature>
<keyword evidence="8 11" id="KW-0472">Membrane</keyword>
<evidence type="ECO:0000256" key="8">
    <source>
        <dbReference type="ARBA" id="ARBA00023136"/>
    </source>
</evidence>
<dbReference type="SUPFAM" id="SSF103473">
    <property type="entry name" value="MFS general substrate transporter"/>
    <property type="match status" value="1"/>
</dbReference>
<dbReference type="InterPro" id="IPR050814">
    <property type="entry name" value="Myo-inositol_Transporter"/>
</dbReference>